<dbReference type="SUPFAM" id="SSF47413">
    <property type="entry name" value="lambda repressor-like DNA-binding domains"/>
    <property type="match status" value="1"/>
</dbReference>
<keyword evidence="2" id="KW-0812">Transmembrane</keyword>
<dbReference type="InterPro" id="IPR010982">
    <property type="entry name" value="Lambda_DNA-bd_dom_sf"/>
</dbReference>
<proteinExistence type="predicted"/>
<evidence type="ECO:0000313" key="5">
    <source>
        <dbReference type="Proteomes" id="UP000051036"/>
    </source>
</evidence>
<evidence type="ECO:0000313" key="4">
    <source>
        <dbReference type="EMBL" id="KRL91530.1"/>
    </source>
</evidence>
<reference evidence="4 5" key="1">
    <citation type="journal article" date="2015" name="Genome Announc.">
        <title>Expanding the biotechnology potential of lactobacilli through comparative genomics of 213 strains and associated genera.</title>
        <authorList>
            <person name="Sun Z."/>
            <person name="Harris H.M."/>
            <person name="McCann A."/>
            <person name="Guo C."/>
            <person name="Argimon S."/>
            <person name="Zhang W."/>
            <person name="Yang X."/>
            <person name="Jeffery I.B."/>
            <person name="Cooney J.C."/>
            <person name="Kagawa T.F."/>
            <person name="Liu W."/>
            <person name="Song Y."/>
            <person name="Salvetti E."/>
            <person name="Wrobel A."/>
            <person name="Rasinkangas P."/>
            <person name="Parkhill J."/>
            <person name="Rea M.C."/>
            <person name="O'Sullivan O."/>
            <person name="Ritari J."/>
            <person name="Douillard F.P."/>
            <person name="Paul Ross R."/>
            <person name="Yang R."/>
            <person name="Briner A.E."/>
            <person name="Felis G.E."/>
            <person name="de Vos W.M."/>
            <person name="Barrangou R."/>
            <person name="Klaenhammer T.R."/>
            <person name="Caufield P.W."/>
            <person name="Cui Y."/>
            <person name="Zhang H."/>
            <person name="O'Toole P.W."/>
        </authorList>
    </citation>
    <scope>NUCLEOTIDE SEQUENCE [LARGE SCALE GENOMIC DNA]</scope>
    <source>
        <strain evidence="4 5">DSM 16043</strain>
    </source>
</reference>
<accession>A0A0R1UJC5</accession>
<keyword evidence="1 4" id="KW-0238">DNA-binding</keyword>
<organism evidence="4 5">
    <name type="scientific">Lactobacillus kalixensis DSM 16043</name>
    <dbReference type="NCBI Taxonomy" id="1423763"/>
    <lineage>
        <taxon>Bacteria</taxon>
        <taxon>Bacillati</taxon>
        <taxon>Bacillota</taxon>
        <taxon>Bacilli</taxon>
        <taxon>Lactobacillales</taxon>
        <taxon>Lactobacillaceae</taxon>
        <taxon>Lactobacillus</taxon>
    </lineage>
</organism>
<keyword evidence="5" id="KW-1185">Reference proteome</keyword>
<evidence type="ECO:0000256" key="2">
    <source>
        <dbReference type="SAM" id="Phobius"/>
    </source>
</evidence>
<sequence>MKEMEFSDQIKQLRTENKMSQTQFAEKLHVTRQAVSNWENNRNLPDLEMLIEISQVFHISLDQLILGDSDMNKMTEKLIKDTDENRKAKFNMVTTLIGGFLMILGFVCFFIKANSVEYIDKQGILHENFYLIPVGYIFLLIGLIVIISGGISYLRNKRK</sequence>
<dbReference type="InterPro" id="IPR025016">
    <property type="entry name" value="DUF3955"/>
</dbReference>
<protein>
    <submittedName>
        <fullName evidence="4">Dna-binding membrane protein</fullName>
    </submittedName>
</protein>
<keyword evidence="2" id="KW-0472">Membrane</keyword>
<dbReference type="CDD" id="cd00093">
    <property type="entry name" value="HTH_XRE"/>
    <property type="match status" value="1"/>
</dbReference>
<dbReference type="SMART" id="SM00530">
    <property type="entry name" value="HTH_XRE"/>
    <property type="match status" value="1"/>
</dbReference>
<feature type="transmembrane region" description="Helical" evidence="2">
    <location>
        <begin position="133"/>
        <end position="154"/>
    </location>
</feature>
<dbReference type="PATRIC" id="fig|1423763.3.peg.78"/>
<dbReference type="InterPro" id="IPR001387">
    <property type="entry name" value="Cro/C1-type_HTH"/>
</dbReference>
<dbReference type="Proteomes" id="UP000051036">
    <property type="component" value="Unassembled WGS sequence"/>
</dbReference>
<comment type="caution">
    <text evidence="4">The sequence shown here is derived from an EMBL/GenBank/DDBJ whole genome shotgun (WGS) entry which is preliminary data.</text>
</comment>
<evidence type="ECO:0000259" key="3">
    <source>
        <dbReference type="PROSITE" id="PS50943"/>
    </source>
</evidence>
<dbReference type="PANTHER" id="PTHR46558:SF15">
    <property type="entry name" value="HELIX-TURN-HELIX DOMAIN PROTEIN"/>
    <property type="match status" value="1"/>
</dbReference>
<dbReference type="Pfam" id="PF13127">
    <property type="entry name" value="DUF3955"/>
    <property type="match status" value="1"/>
</dbReference>
<feature type="transmembrane region" description="Helical" evidence="2">
    <location>
        <begin position="90"/>
        <end position="113"/>
    </location>
</feature>
<name>A0A0R1UJC5_9LACO</name>
<dbReference type="AlphaFoldDB" id="A0A0R1UJC5"/>
<gene>
    <name evidence="4" type="ORF">FC46_GL000079</name>
</gene>
<feature type="domain" description="HTH cro/C1-type" evidence="3">
    <location>
        <begin position="10"/>
        <end position="64"/>
    </location>
</feature>
<dbReference type="GO" id="GO:0003677">
    <property type="term" value="F:DNA binding"/>
    <property type="evidence" value="ECO:0007669"/>
    <property type="project" value="UniProtKB-KW"/>
</dbReference>
<evidence type="ECO:0000256" key="1">
    <source>
        <dbReference type="ARBA" id="ARBA00023125"/>
    </source>
</evidence>
<dbReference type="EMBL" id="AZFM01000001">
    <property type="protein sequence ID" value="KRL91530.1"/>
    <property type="molecule type" value="Genomic_DNA"/>
</dbReference>
<dbReference type="PANTHER" id="PTHR46558">
    <property type="entry name" value="TRACRIPTIONAL REGULATORY PROTEIN-RELATED-RELATED"/>
    <property type="match status" value="1"/>
</dbReference>
<keyword evidence="2" id="KW-1133">Transmembrane helix</keyword>
<dbReference type="Gene3D" id="1.10.260.40">
    <property type="entry name" value="lambda repressor-like DNA-binding domains"/>
    <property type="match status" value="1"/>
</dbReference>
<dbReference type="PROSITE" id="PS50943">
    <property type="entry name" value="HTH_CROC1"/>
    <property type="match status" value="1"/>
</dbReference>
<dbReference type="Pfam" id="PF01381">
    <property type="entry name" value="HTH_3"/>
    <property type="match status" value="1"/>
</dbReference>